<dbReference type="EMBL" id="JAZBJZ010000025">
    <property type="protein sequence ID" value="MEE3716792.1"/>
    <property type="molecule type" value="Genomic_DNA"/>
</dbReference>
<evidence type="ECO:0000313" key="1">
    <source>
        <dbReference type="EMBL" id="MEE3716792.1"/>
    </source>
</evidence>
<protein>
    <submittedName>
        <fullName evidence="1">Uncharacterized protein</fullName>
    </submittedName>
</protein>
<dbReference type="RefSeq" id="WP_330483220.1">
    <property type="nucleotide sequence ID" value="NZ_JAZBJZ010000025.1"/>
</dbReference>
<organism evidence="1 2">
    <name type="scientific">Tumidithrix elongata BACA0141</name>
    <dbReference type="NCBI Taxonomy" id="2716417"/>
    <lineage>
        <taxon>Bacteria</taxon>
        <taxon>Bacillati</taxon>
        <taxon>Cyanobacteriota</taxon>
        <taxon>Cyanophyceae</taxon>
        <taxon>Pseudanabaenales</taxon>
        <taxon>Pseudanabaenaceae</taxon>
        <taxon>Tumidithrix</taxon>
        <taxon>Tumidithrix elongata</taxon>
    </lineage>
</organism>
<reference evidence="1" key="1">
    <citation type="submission" date="2024-01" db="EMBL/GenBank/DDBJ databases">
        <title>Bank of Algae and Cyanobacteria of the Azores (BACA) strain genomes.</title>
        <authorList>
            <person name="Luz R."/>
            <person name="Cordeiro R."/>
            <person name="Fonseca A."/>
            <person name="Goncalves V."/>
        </authorList>
    </citation>
    <scope>NUCLEOTIDE SEQUENCE</scope>
    <source>
        <strain evidence="1">BACA0141</strain>
    </source>
</reference>
<dbReference type="Proteomes" id="UP001333818">
    <property type="component" value="Unassembled WGS sequence"/>
</dbReference>
<evidence type="ECO:0000313" key="2">
    <source>
        <dbReference type="Proteomes" id="UP001333818"/>
    </source>
</evidence>
<name>A0AAW9PVD3_9CYAN</name>
<dbReference type="AlphaFoldDB" id="A0AAW9PVD3"/>
<accession>A0AAW9PVD3</accession>
<gene>
    <name evidence="1" type="ORF">V2H45_08545</name>
</gene>
<keyword evidence="2" id="KW-1185">Reference proteome</keyword>
<sequence length="69" mass="7589">MTFPDLLLRRSSPASRRTLMKWGLVSLGTAMLTGVPQALMAQPRSSMKMLTFSADDFGILNFALLLESV</sequence>
<comment type="caution">
    <text evidence="1">The sequence shown here is derived from an EMBL/GenBank/DDBJ whole genome shotgun (WGS) entry which is preliminary data.</text>
</comment>
<proteinExistence type="predicted"/>